<name>A0A075FVM0_9EURY</name>
<dbReference type="SUPFAM" id="SSF55920">
    <property type="entry name" value="Creatinase/aminopeptidase"/>
    <property type="match status" value="1"/>
</dbReference>
<dbReference type="Gene3D" id="3.90.230.10">
    <property type="entry name" value="Creatinase/methionine aminopeptidase superfamily"/>
    <property type="match status" value="1"/>
</dbReference>
<dbReference type="Gene3D" id="1.10.10.10">
    <property type="entry name" value="Winged helix-like DNA-binding domain superfamily/Winged helix DNA-binding domain"/>
    <property type="match status" value="1"/>
</dbReference>
<keyword evidence="2" id="KW-0645">Protease</keyword>
<dbReference type="Pfam" id="PF00557">
    <property type="entry name" value="Peptidase_M24"/>
    <property type="match status" value="1"/>
</dbReference>
<sequence>MVDEEDLKHWRDAGHVARRTLDGIKGEIIAGKHWNEVIDSAERFIRRHGGKPAFPVTISVNDMAAHYTTNSQLTPPAGAIDWNSGVELEEMIFQKGDLVKLDVGVHIKGAIADNALTVEVGGGGKHTEQIRAAEEARDAAIEKMHPGTPWHEVGAAAEQVAKDAGFEPIRNLCGHQLERWDLHAGTSIPSYACGSNNPGFKGSPEIGGIYAIEPFNTTGGSGMVENVPPVDSSNILRVTGDVRIRKALAKGKLKPLGATMARYIEERYSTLPFAERWAYPLLEKPFPEESEESLRRKWDALVKKLTSIRFVEVYAALRDADGGGVGQFEHTVLVTEGGPELLTVH</sequence>
<keyword evidence="1 5" id="KW-0031">Aminopeptidase</keyword>
<evidence type="ECO:0000259" key="4">
    <source>
        <dbReference type="Pfam" id="PF00557"/>
    </source>
</evidence>
<reference evidence="5" key="1">
    <citation type="journal article" date="2014" name="Genome Biol. Evol.">
        <title>Pangenome evidence for extensive interdomain horizontal transfer affecting lineage core and shell genes in uncultured planktonic thaumarchaeota and euryarchaeota.</title>
        <authorList>
            <person name="Deschamps P."/>
            <person name="Zivanovic Y."/>
            <person name="Moreira D."/>
            <person name="Rodriguez-Valera F."/>
            <person name="Lopez-Garcia P."/>
        </authorList>
    </citation>
    <scope>NUCLEOTIDE SEQUENCE</scope>
</reference>
<dbReference type="GO" id="GO:0008235">
    <property type="term" value="F:metalloexopeptidase activity"/>
    <property type="evidence" value="ECO:0007669"/>
    <property type="project" value="TreeGrafter"/>
</dbReference>
<dbReference type="EC" id="3.4.11.18" evidence="5"/>
<evidence type="ECO:0000256" key="2">
    <source>
        <dbReference type="ARBA" id="ARBA00022670"/>
    </source>
</evidence>
<dbReference type="PANTHER" id="PTHR45777:SF2">
    <property type="entry name" value="METHIONINE AMINOPEPTIDASE 2"/>
    <property type="match status" value="1"/>
</dbReference>
<dbReference type="InterPro" id="IPR036005">
    <property type="entry name" value="Creatinase/aminopeptidase-like"/>
</dbReference>
<dbReference type="PANTHER" id="PTHR45777">
    <property type="entry name" value="METHIONINE AMINOPEPTIDASE 2"/>
    <property type="match status" value="1"/>
</dbReference>
<accession>A0A075FVM0</accession>
<proteinExistence type="predicted"/>
<evidence type="ECO:0000256" key="3">
    <source>
        <dbReference type="ARBA" id="ARBA00022801"/>
    </source>
</evidence>
<feature type="domain" description="Peptidase M24" evidence="4">
    <location>
        <begin position="10"/>
        <end position="223"/>
    </location>
</feature>
<dbReference type="GO" id="GO:0005737">
    <property type="term" value="C:cytoplasm"/>
    <property type="evidence" value="ECO:0007669"/>
    <property type="project" value="TreeGrafter"/>
</dbReference>
<evidence type="ECO:0000256" key="1">
    <source>
        <dbReference type="ARBA" id="ARBA00022438"/>
    </source>
</evidence>
<protein>
    <submittedName>
        <fullName evidence="5">Methionine aminopeptidase (Map)</fullName>
        <ecNumber evidence="5">3.4.11.18</ecNumber>
    </submittedName>
</protein>
<dbReference type="InterPro" id="IPR050247">
    <property type="entry name" value="Met_Aminopeptidase_Type2"/>
</dbReference>
<organism evidence="5">
    <name type="scientific">uncultured marine group II/III euryarchaeote AD1000_69_E07</name>
    <dbReference type="NCBI Taxonomy" id="1457801"/>
    <lineage>
        <taxon>Archaea</taxon>
        <taxon>Methanobacteriati</taxon>
        <taxon>Methanobacteriota</taxon>
        <taxon>environmental samples</taxon>
    </lineage>
</organism>
<dbReference type="AlphaFoldDB" id="A0A075FVM0"/>
<dbReference type="InterPro" id="IPR036388">
    <property type="entry name" value="WH-like_DNA-bd_sf"/>
</dbReference>
<dbReference type="EMBL" id="KF900459">
    <property type="protein sequence ID" value="AIE95740.1"/>
    <property type="molecule type" value="Genomic_DNA"/>
</dbReference>
<evidence type="ECO:0000313" key="5">
    <source>
        <dbReference type="EMBL" id="AIE95740.1"/>
    </source>
</evidence>
<dbReference type="GO" id="GO:0004239">
    <property type="term" value="F:initiator methionyl aminopeptidase activity"/>
    <property type="evidence" value="ECO:0007669"/>
    <property type="project" value="UniProtKB-EC"/>
</dbReference>
<keyword evidence="3 5" id="KW-0378">Hydrolase</keyword>
<dbReference type="GO" id="GO:0006508">
    <property type="term" value="P:proteolysis"/>
    <property type="evidence" value="ECO:0007669"/>
    <property type="project" value="UniProtKB-KW"/>
</dbReference>
<dbReference type="InterPro" id="IPR000994">
    <property type="entry name" value="Pept_M24"/>
</dbReference>
<gene>
    <name evidence="5" type="primary">map</name>
</gene>